<dbReference type="GO" id="GO:0016020">
    <property type="term" value="C:membrane"/>
    <property type="evidence" value="ECO:0007669"/>
    <property type="project" value="UniProtKB-SubCell"/>
</dbReference>
<keyword evidence="11" id="KW-0862">Zinc</keyword>
<dbReference type="GO" id="GO:0061630">
    <property type="term" value="F:ubiquitin protein ligase activity"/>
    <property type="evidence" value="ECO:0007669"/>
    <property type="project" value="UniProtKB-EC"/>
</dbReference>
<keyword evidence="8" id="KW-0732">Signal</keyword>
<evidence type="ECO:0000256" key="4">
    <source>
        <dbReference type="ARBA" id="ARBA00012483"/>
    </source>
</evidence>
<gene>
    <name evidence="16" type="ORF">FNV43_RR26681</name>
</gene>
<comment type="subcellular location">
    <subcellularLocation>
        <location evidence="2">Membrane</location>
        <topology evidence="2">Single-pass membrane protein</topology>
    </subcellularLocation>
</comment>
<dbReference type="AlphaFoldDB" id="A0A8K0DJ85"/>
<proteinExistence type="inferred from homology"/>
<evidence type="ECO:0000256" key="5">
    <source>
        <dbReference type="ARBA" id="ARBA00022679"/>
    </source>
</evidence>
<reference evidence="16" key="1">
    <citation type="submission" date="2020-03" db="EMBL/GenBank/DDBJ databases">
        <title>A high-quality chromosome-level genome assembly of a woody plant with both climbing and erect habits, Rhamnella rubrinervis.</title>
        <authorList>
            <person name="Lu Z."/>
            <person name="Yang Y."/>
            <person name="Zhu X."/>
            <person name="Sun Y."/>
        </authorList>
    </citation>
    <scope>NUCLEOTIDE SEQUENCE</scope>
    <source>
        <strain evidence="16">BYM</strain>
        <tissue evidence="16">Leaf</tissue>
    </source>
</reference>
<protein>
    <recommendedName>
        <fullName evidence="4">RING-type E3 ubiquitin transferase</fullName>
        <ecNumber evidence="4">2.3.2.27</ecNumber>
    </recommendedName>
</protein>
<sequence>MGNMQLQSPIISTILYPVLISVFITAIHARNHHPICTSSCGDIQNISDPFRLKTDPPSCGDTDYELSCQNNQTILEFKSGKYLVKKISYGEHIIRLIDINFSNTGSSSTSCNLPSGRIASSSDITSDCRYLRPGRLELKYSFTSFLNCSVNITHPAYTRVPCFGTENNSSSSYHIYAVYEGYLMPDPPQQSCLLLSLAPADYEELKFPSYDRVLELLKSGFDLGWSVMCRDCLLSGFSCTISSWDKPLVYKCGERYAWDSELYWVIDSIGDLIDIALCWRYICASIVIYVFLIHKLCTTRKTVDDNMENDRKVEECTPSSASINNAVVEMSKKNKVVKVKGKEILEVPGGDASLSSPPHTSMEIELHSDSSTEWLIPETMEKDSTKVTQI</sequence>
<dbReference type="PANTHER" id="PTHR46279">
    <property type="entry name" value="RING/U-BOX SUPERFAMILY PROTEIN"/>
    <property type="match status" value="1"/>
</dbReference>
<evidence type="ECO:0000256" key="13">
    <source>
        <dbReference type="ARBA" id="ARBA00023136"/>
    </source>
</evidence>
<evidence type="ECO:0000256" key="10">
    <source>
        <dbReference type="ARBA" id="ARBA00022786"/>
    </source>
</evidence>
<comment type="catalytic activity">
    <reaction evidence="1">
        <text>S-ubiquitinyl-[E2 ubiquitin-conjugating enzyme]-L-cysteine + [acceptor protein]-L-lysine = [E2 ubiquitin-conjugating enzyme]-L-cysteine + N(6)-ubiquitinyl-[acceptor protein]-L-lysine.</text>
        <dbReference type="EC" id="2.3.2.27"/>
    </reaction>
</comment>
<evidence type="ECO:0000256" key="3">
    <source>
        <dbReference type="ARBA" id="ARBA00004906"/>
    </source>
</evidence>
<keyword evidence="5" id="KW-0808">Transferase</keyword>
<dbReference type="Pfam" id="PF13947">
    <property type="entry name" value="GUB_WAK_bind"/>
    <property type="match status" value="1"/>
</dbReference>
<evidence type="ECO:0000256" key="14">
    <source>
        <dbReference type="ARBA" id="ARBA00024209"/>
    </source>
</evidence>
<keyword evidence="6" id="KW-0812">Transmembrane</keyword>
<comment type="caution">
    <text evidence="16">The sequence shown here is derived from an EMBL/GenBank/DDBJ whole genome shotgun (WGS) entry which is preliminary data.</text>
</comment>
<dbReference type="GO" id="GO:0030247">
    <property type="term" value="F:polysaccharide binding"/>
    <property type="evidence" value="ECO:0007669"/>
    <property type="project" value="InterPro"/>
</dbReference>
<keyword evidence="12" id="KW-1133">Transmembrane helix</keyword>
<evidence type="ECO:0000256" key="9">
    <source>
        <dbReference type="ARBA" id="ARBA00022771"/>
    </source>
</evidence>
<dbReference type="Proteomes" id="UP000796880">
    <property type="component" value="Unassembled WGS sequence"/>
</dbReference>
<evidence type="ECO:0000256" key="2">
    <source>
        <dbReference type="ARBA" id="ARBA00004167"/>
    </source>
</evidence>
<organism evidence="16 17">
    <name type="scientific">Rhamnella rubrinervis</name>
    <dbReference type="NCBI Taxonomy" id="2594499"/>
    <lineage>
        <taxon>Eukaryota</taxon>
        <taxon>Viridiplantae</taxon>
        <taxon>Streptophyta</taxon>
        <taxon>Embryophyta</taxon>
        <taxon>Tracheophyta</taxon>
        <taxon>Spermatophyta</taxon>
        <taxon>Magnoliopsida</taxon>
        <taxon>eudicotyledons</taxon>
        <taxon>Gunneridae</taxon>
        <taxon>Pentapetalae</taxon>
        <taxon>rosids</taxon>
        <taxon>fabids</taxon>
        <taxon>Rosales</taxon>
        <taxon>Rhamnaceae</taxon>
        <taxon>rhamnoid group</taxon>
        <taxon>Rhamneae</taxon>
        <taxon>Rhamnella</taxon>
    </lineage>
</organism>
<keyword evidence="7" id="KW-0479">Metal-binding</keyword>
<evidence type="ECO:0000256" key="7">
    <source>
        <dbReference type="ARBA" id="ARBA00022723"/>
    </source>
</evidence>
<evidence type="ECO:0000256" key="8">
    <source>
        <dbReference type="ARBA" id="ARBA00022729"/>
    </source>
</evidence>
<keyword evidence="17" id="KW-1185">Reference proteome</keyword>
<evidence type="ECO:0000313" key="16">
    <source>
        <dbReference type="EMBL" id="KAF3431945.1"/>
    </source>
</evidence>
<keyword evidence="9" id="KW-0863">Zinc-finger</keyword>
<feature type="domain" description="Wall-associated receptor kinase galacturonan-binding" evidence="15">
    <location>
        <begin position="36"/>
        <end position="98"/>
    </location>
</feature>
<dbReference type="OrthoDB" id="1146903at2759"/>
<dbReference type="InterPro" id="IPR046948">
    <property type="entry name" value="ATL20-22-like"/>
</dbReference>
<accession>A0A8K0DJ85</accession>
<dbReference type="GO" id="GO:0008270">
    <property type="term" value="F:zinc ion binding"/>
    <property type="evidence" value="ECO:0007669"/>
    <property type="project" value="UniProtKB-KW"/>
</dbReference>
<dbReference type="EC" id="2.3.2.27" evidence="4"/>
<evidence type="ECO:0000259" key="15">
    <source>
        <dbReference type="Pfam" id="PF13947"/>
    </source>
</evidence>
<evidence type="ECO:0000256" key="6">
    <source>
        <dbReference type="ARBA" id="ARBA00022692"/>
    </source>
</evidence>
<evidence type="ECO:0000256" key="11">
    <source>
        <dbReference type="ARBA" id="ARBA00022833"/>
    </source>
</evidence>
<keyword evidence="13" id="KW-0472">Membrane</keyword>
<evidence type="ECO:0000256" key="1">
    <source>
        <dbReference type="ARBA" id="ARBA00000900"/>
    </source>
</evidence>
<dbReference type="EMBL" id="VOIH02000012">
    <property type="protein sequence ID" value="KAF3431945.1"/>
    <property type="molecule type" value="Genomic_DNA"/>
</dbReference>
<dbReference type="InterPro" id="IPR025287">
    <property type="entry name" value="WAK_GUB"/>
</dbReference>
<dbReference type="PANTHER" id="PTHR46279:SF9">
    <property type="entry name" value="OS01G0116300 PROTEIN"/>
    <property type="match status" value="1"/>
</dbReference>
<comment type="similarity">
    <text evidence="14">Belongs to the RING-type zinc finger family. ATL subfamily.</text>
</comment>
<keyword evidence="10" id="KW-0833">Ubl conjugation pathway</keyword>
<evidence type="ECO:0000256" key="12">
    <source>
        <dbReference type="ARBA" id="ARBA00022989"/>
    </source>
</evidence>
<comment type="pathway">
    <text evidence="3">Protein modification; protein ubiquitination.</text>
</comment>
<evidence type="ECO:0000313" key="17">
    <source>
        <dbReference type="Proteomes" id="UP000796880"/>
    </source>
</evidence>
<name>A0A8K0DJ85_9ROSA</name>